<evidence type="ECO:0000256" key="1">
    <source>
        <dbReference type="SAM" id="MobiDB-lite"/>
    </source>
</evidence>
<feature type="region of interest" description="Disordered" evidence="1">
    <location>
        <begin position="1"/>
        <end position="52"/>
    </location>
</feature>
<protein>
    <submittedName>
        <fullName evidence="2">Kup system potassium uptake protein</fullName>
    </submittedName>
</protein>
<feature type="region of interest" description="Disordered" evidence="1">
    <location>
        <begin position="64"/>
        <end position="236"/>
    </location>
</feature>
<feature type="region of interest" description="Disordered" evidence="1">
    <location>
        <begin position="406"/>
        <end position="571"/>
    </location>
</feature>
<reference evidence="2" key="1">
    <citation type="submission" date="2020-02" db="EMBL/GenBank/DDBJ databases">
        <authorList>
            <person name="Meier V. D."/>
        </authorList>
    </citation>
    <scope>NUCLEOTIDE SEQUENCE</scope>
    <source>
        <strain evidence="2">AVDCRST_MAG68</strain>
    </source>
</reference>
<name>A0A6J4MU83_9BACT</name>
<feature type="compositionally biased region" description="Basic and acidic residues" evidence="1">
    <location>
        <begin position="75"/>
        <end position="92"/>
    </location>
</feature>
<feature type="compositionally biased region" description="Basic and acidic residues" evidence="1">
    <location>
        <begin position="466"/>
        <end position="485"/>
    </location>
</feature>
<gene>
    <name evidence="2" type="ORF">AVDCRST_MAG68-4940</name>
</gene>
<sequence>DRPQPSGTDRPLFLRPGADGARRGVRRHRDQPALRHPRVVPRPLRHRGHARERVRRALPDLLGADHRHLHQVPAVRDEGGQPGRGGDDRADRAGCAAPRDGARPPLGPGAGGALRGLAAVRRQHDHPGHLRDERRGGAEGGHSALHALHPPHHHHHPGDPLRGAEPRHGGDRQGVRAGDGALVRDAGGAGGGADRTISGGDRSHQPGVRRQLLRPQRVAGVPGAGLRLPGGDGRRGAVRGHGALRQEAHPVHLVHPGPSRAGAQLLRAGGADPARPQGGGAPVLPHGAAVGHLSPGRARYAGHGDRVAGGDLGRLLAHAAGGAARLPAAHGDRAHLGAGDGADLHPRGELGADGGVHRAGAGLPVVQPAGGGVRRGGDHGHGVHHHPLRLRGAHAVEVERAARGAAGLRLPGGGPGVLGRQHRQDPAGRLVPARHRGGDVRRDDHLEEGPPDPGVAAAVAHAPHRAVHDGRGEEPARPRGGDGRVHVRHQRRHAPGAPPQPDPQQGAARAGGAPHRLYPGGAHGARGRAARGARDRLGVLEGGDPLRLHRGPAHPGGAGRAPAPGAGLQAHGDQLLPGTRDADPLQEPGDGAVARALLLDHVAQRAHGHLVLLASAQPGGGAGGADRAL</sequence>
<dbReference type="AlphaFoldDB" id="A0A6J4MU83"/>
<feature type="compositionally biased region" description="Low complexity" evidence="1">
    <location>
        <begin position="503"/>
        <end position="514"/>
    </location>
</feature>
<accession>A0A6J4MU83</accession>
<feature type="compositionally biased region" description="Basic and acidic residues" evidence="1">
    <location>
        <begin position="125"/>
        <end position="137"/>
    </location>
</feature>
<feature type="non-terminal residue" evidence="2">
    <location>
        <position position="1"/>
    </location>
</feature>
<feature type="non-terminal residue" evidence="2">
    <location>
        <position position="629"/>
    </location>
</feature>
<feature type="compositionally biased region" description="Basic residues" evidence="1">
    <location>
        <begin position="23"/>
        <end position="52"/>
    </location>
</feature>
<evidence type="ECO:0000313" key="2">
    <source>
        <dbReference type="EMBL" id="CAA9366888.1"/>
    </source>
</evidence>
<organism evidence="2">
    <name type="scientific">uncultured Gemmatimonadota bacterium</name>
    <dbReference type="NCBI Taxonomy" id="203437"/>
    <lineage>
        <taxon>Bacteria</taxon>
        <taxon>Pseudomonadati</taxon>
        <taxon>Gemmatimonadota</taxon>
        <taxon>environmental samples</taxon>
    </lineage>
</organism>
<dbReference type="EMBL" id="CADCTW010000223">
    <property type="protein sequence ID" value="CAA9366888.1"/>
    <property type="molecule type" value="Genomic_DNA"/>
</dbReference>
<proteinExistence type="predicted"/>
<feature type="compositionally biased region" description="Basic and acidic residues" evidence="1">
    <location>
        <begin position="436"/>
        <end position="448"/>
    </location>
</feature>
<feature type="compositionally biased region" description="Basic and acidic residues" evidence="1">
    <location>
        <begin position="157"/>
        <end position="174"/>
    </location>
</feature>
<feature type="compositionally biased region" description="Low complexity" evidence="1">
    <location>
        <begin position="176"/>
        <end position="186"/>
    </location>
</feature>